<gene>
    <name evidence="1" type="ORF">BES08_06160</name>
</gene>
<accession>A0A1D8A2L8</accession>
<dbReference type="RefSeq" id="WP_069707838.1">
    <property type="nucleotide sequence ID" value="NZ_CP017075.1"/>
</dbReference>
<reference evidence="2" key="1">
    <citation type="journal article" date="2017" name="J. Biotechnol.">
        <title>Complete genome sequence of Novosphingobium resinovorum SA1, a versatile xenobiotic-degrading bacterium capable of utilizing sulfanilic acid.</title>
        <authorList>
            <person name="Hegedus B."/>
            <person name="Kos P.B."/>
            <person name="Balint B."/>
            <person name="Maroti G."/>
            <person name="Gan H.M."/>
            <person name="Perei K."/>
            <person name="Rakhely G."/>
        </authorList>
    </citation>
    <scope>NUCLEOTIDE SEQUENCE [LARGE SCALE GENOMIC DNA]</scope>
    <source>
        <strain evidence="2">SA1</strain>
    </source>
</reference>
<organism evidence="1 2">
    <name type="scientific">Novosphingobium resinovorum</name>
    <dbReference type="NCBI Taxonomy" id="158500"/>
    <lineage>
        <taxon>Bacteria</taxon>
        <taxon>Pseudomonadati</taxon>
        <taxon>Pseudomonadota</taxon>
        <taxon>Alphaproteobacteria</taxon>
        <taxon>Sphingomonadales</taxon>
        <taxon>Sphingomonadaceae</taxon>
        <taxon>Novosphingobium</taxon>
    </lineage>
</organism>
<name>A0A1D8A2L8_9SPHN</name>
<sequence length="83" mass="8602">MFGKVIGAIAGNKAAKHVQGVSGTGGTLLGFAAPMVLRRLGPLGLITAVAGGYAYKRYTDRRAAEKQKVARPSGFAEPTRTQA</sequence>
<dbReference type="AlphaFoldDB" id="A0A1D8A2L8"/>
<dbReference type="Proteomes" id="UP000094626">
    <property type="component" value="Chromosome"/>
</dbReference>
<dbReference type="KEGG" id="nre:BES08_06160"/>
<protein>
    <submittedName>
        <fullName evidence="1">Uncharacterized protein</fullName>
    </submittedName>
</protein>
<evidence type="ECO:0000313" key="2">
    <source>
        <dbReference type="Proteomes" id="UP000094626"/>
    </source>
</evidence>
<keyword evidence="2" id="KW-1185">Reference proteome</keyword>
<proteinExistence type="predicted"/>
<dbReference type="OrthoDB" id="7509769at2"/>
<evidence type="ECO:0000313" key="1">
    <source>
        <dbReference type="EMBL" id="AOR76383.1"/>
    </source>
</evidence>
<dbReference type="EMBL" id="CP017075">
    <property type="protein sequence ID" value="AOR76383.1"/>
    <property type="molecule type" value="Genomic_DNA"/>
</dbReference>